<reference evidence="1 2" key="1">
    <citation type="submission" date="2008-03" db="EMBL/GenBank/DDBJ databases">
        <title>Sequencing of the draft genome and assembly of Burkholderia ambifaria IOP40-10.</title>
        <authorList>
            <consortium name="US DOE Joint Genome Institute (JGI-PGF)"/>
            <person name="Copeland A."/>
            <person name="Lucas S."/>
            <person name="Lapidus A."/>
            <person name="Glavina del Rio T."/>
            <person name="Dalin E."/>
            <person name="Tice H."/>
            <person name="Bruce D."/>
            <person name="Goodwin L."/>
            <person name="Pitluck S."/>
            <person name="Larimer F."/>
            <person name="Land M.L."/>
            <person name="Hauser L."/>
            <person name="Tiedje J."/>
            <person name="Richardson P."/>
        </authorList>
    </citation>
    <scope>NUCLEOTIDE SEQUENCE [LARGE SCALE GENOMIC DNA]</scope>
    <source>
        <strain evidence="1 2">IOP40-10</strain>
    </source>
</reference>
<dbReference type="AlphaFoldDB" id="B1F993"/>
<dbReference type="SUPFAM" id="SSF88713">
    <property type="entry name" value="Glycoside hydrolase/deacetylase"/>
    <property type="match status" value="1"/>
</dbReference>
<dbReference type="NCBIfam" id="NF003816">
    <property type="entry name" value="PRK05406.1-5"/>
    <property type="match status" value="1"/>
</dbReference>
<dbReference type="RefSeq" id="WP_006749819.1">
    <property type="nucleotide sequence ID" value="NZ_ABLC01000006.1"/>
</dbReference>
<dbReference type="Pfam" id="PF03746">
    <property type="entry name" value="LamB_YcsF"/>
    <property type="match status" value="1"/>
</dbReference>
<accession>B1F993</accession>
<dbReference type="Gene3D" id="3.20.20.370">
    <property type="entry name" value="Glycoside hydrolase/deacetylase"/>
    <property type="match status" value="1"/>
</dbReference>
<name>B1F993_9BURK</name>
<dbReference type="CDD" id="cd10800">
    <property type="entry name" value="LamB_YcsF_YbgL_like"/>
    <property type="match status" value="1"/>
</dbReference>
<proteinExistence type="predicted"/>
<sequence>MRKIDLNVDLGEGSGNDLAMLEYATSVNIACGWHAGDAWTMRTVVKAALERGIAVGAHPGYPDRENFGRRSMELTYEEIYAGVQYQVGALDGIVRAIGGRLVHVKPHGALYNDAERSIAVCRAIVCSVRDLDPSLVIYGLAGGQLVRVARELGMQAYDEAFADRGYAADGRLLPRAEPGAVIHDVDEVTRRVSDLLTTGTVRARDGNRIRLSPQTLCLHGDGERAVIFAQTVHAAMGSMPSGQVN</sequence>
<comment type="caution">
    <text evidence="1">The sequence shown here is derived from an EMBL/GenBank/DDBJ whole genome shotgun (WGS) entry which is preliminary data.</text>
</comment>
<dbReference type="EMBL" id="ABLC01000006">
    <property type="protein sequence ID" value="EDT05865.1"/>
    <property type="molecule type" value="Genomic_DNA"/>
</dbReference>
<dbReference type="InterPro" id="IPR005501">
    <property type="entry name" value="LamB/YcsF/PxpA-like"/>
</dbReference>
<dbReference type="GO" id="GO:0005975">
    <property type="term" value="P:carbohydrate metabolic process"/>
    <property type="evidence" value="ECO:0007669"/>
    <property type="project" value="InterPro"/>
</dbReference>
<evidence type="ECO:0000313" key="1">
    <source>
        <dbReference type="EMBL" id="EDT05865.1"/>
    </source>
</evidence>
<protein>
    <submittedName>
        <fullName evidence="1">LamB/YcsF family protein</fullName>
    </submittedName>
</protein>
<dbReference type="PANTHER" id="PTHR30292">
    <property type="entry name" value="UNCHARACTERIZED PROTEIN YBGL-RELATED"/>
    <property type="match status" value="1"/>
</dbReference>
<dbReference type="NCBIfam" id="NF003814">
    <property type="entry name" value="PRK05406.1-3"/>
    <property type="match status" value="1"/>
</dbReference>
<dbReference type="PANTHER" id="PTHR30292:SF0">
    <property type="entry name" value="5-OXOPROLINASE SUBUNIT A"/>
    <property type="match status" value="1"/>
</dbReference>
<dbReference type="InterPro" id="IPR011330">
    <property type="entry name" value="Glyco_hydro/deAcase_b/a-brl"/>
</dbReference>
<evidence type="ECO:0000313" key="2">
    <source>
        <dbReference type="Proteomes" id="UP000005463"/>
    </source>
</evidence>
<dbReference type="PATRIC" id="fig|396596.7.peg.7384"/>
<dbReference type="Proteomes" id="UP000005463">
    <property type="component" value="Unassembled WGS sequence"/>
</dbReference>
<gene>
    <name evidence="1" type="ORF">BamIOP4010DRAFT_0602</name>
</gene>
<organism evidence="1 2">
    <name type="scientific">Burkholderia ambifaria IOP40-10</name>
    <dbReference type="NCBI Taxonomy" id="396596"/>
    <lineage>
        <taxon>Bacteria</taxon>
        <taxon>Pseudomonadati</taxon>
        <taxon>Pseudomonadota</taxon>
        <taxon>Betaproteobacteria</taxon>
        <taxon>Burkholderiales</taxon>
        <taxon>Burkholderiaceae</taxon>
        <taxon>Burkholderia</taxon>
        <taxon>Burkholderia cepacia complex</taxon>
    </lineage>
</organism>